<proteinExistence type="predicted"/>
<protein>
    <recommendedName>
        <fullName evidence="3">Nephrocystin 3-like N-terminal domain-containing protein</fullName>
    </recommendedName>
</protein>
<keyword evidence="2" id="KW-0175">Coiled coil</keyword>
<dbReference type="Gene3D" id="3.40.50.1820">
    <property type="entry name" value="alpha/beta hydrolase"/>
    <property type="match status" value="1"/>
</dbReference>
<evidence type="ECO:0000256" key="2">
    <source>
        <dbReference type="SAM" id="Coils"/>
    </source>
</evidence>
<dbReference type="InterPro" id="IPR036770">
    <property type="entry name" value="Ankyrin_rpt-contain_sf"/>
</dbReference>
<dbReference type="OrthoDB" id="21416at2759"/>
<name>A0A9N9VLN8_9HYPO</name>
<feature type="domain" description="Nephrocystin 3-like N-terminal" evidence="3">
    <location>
        <begin position="292"/>
        <end position="416"/>
    </location>
</feature>
<evidence type="ECO:0000313" key="5">
    <source>
        <dbReference type="Proteomes" id="UP000696573"/>
    </source>
</evidence>
<accession>A0A9N9VLN8</accession>
<dbReference type="SUPFAM" id="SSF48403">
    <property type="entry name" value="Ankyrin repeat"/>
    <property type="match status" value="1"/>
</dbReference>
<keyword evidence="1" id="KW-0677">Repeat</keyword>
<dbReference type="Pfam" id="PF24883">
    <property type="entry name" value="NPHP3_N"/>
    <property type="match status" value="1"/>
</dbReference>
<dbReference type="InterPro" id="IPR029058">
    <property type="entry name" value="AB_hydrolase_fold"/>
</dbReference>
<evidence type="ECO:0000313" key="4">
    <source>
        <dbReference type="EMBL" id="CAH0027423.1"/>
    </source>
</evidence>
<organism evidence="4 5">
    <name type="scientific">Clonostachys rhizophaga</name>
    <dbReference type="NCBI Taxonomy" id="160324"/>
    <lineage>
        <taxon>Eukaryota</taxon>
        <taxon>Fungi</taxon>
        <taxon>Dikarya</taxon>
        <taxon>Ascomycota</taxon>
        <taxon>Pezizomycotina</taxon>
        <taxon>Sordariomycetes</taxon>
        <taxon>Hypocreomycetidae</taxon>
        <taxon>Hypocreales</taxon>
        <taxon>Bionectriaceae</taxon>
        <taxon>Clonostachys</taxon>
    </lineage>
</organism>
<reference evidence="4" key="1">
    <citation type="submission" date="2021-10" db="EMBL/GenBank/DDBJ databases">
        <authorList>
            <person name="Piombo E."/>
        </authorList>
    </citation>
    <scope>NUCLEOTIDE SEQUENCE</scope>
</reference>
<gene>
    <name evidence="4" type="ORF">CRHIZ90672A_00015602</name>
</gene>
<dbReference type="InterPro" id="IPR056884">
    <property type="entry name" value="NPHP3-like_N"/>
</dbReference>
<evidence type="ECO:0000259" key="3">
    <source>
        <dbReference type="Pfam" id="PF24883"/>
    </source>
</evidence>
<dbReference type="Gene3D" id="1.25.40.20">
    <property type="entry name" value="Ankyrin repeat-containing domain"/>
    <property type="match status" value="1"/>
</dbReference>
<dbReference type="PANTHER" id="PTHR10039:SF5">
    <property type="entry name" value="NACHT DOMAIN-CONTAINING PROTEIN"/>
    <property type="match status" value="1"/>
</dbReference>
<evidence type="ECO:0000256" key="1">
    <source>
        <dbReference type="ARBA" id="ARBA00022737"/>
    </source>
</evidence>
<comment type="caution">
    <text evidence="4">The sequence shown here is derived from an EMBL/GenBank/DDBJ whole genome shotgun (WGS) entry which is preliminary data.</text>
</comment>
<feature type="non-terminal residue" evidence="4">
    <location>
        <position position="1"/>
    </location>
</feature>
<dbReference type="PANTHER" id="PTHR10039">
    <property type="entry name" value="AMELOGENIN"/>
    <property type="match status" value="1"/>
</dbReference>
<keyword evidence="5" id="KW-1185">Reference proteome</keyword>
<dbReference type="EMBL" id="CABFNQ020000728">
    <property type="protein sequence ID" value="CAH0027423.1"/>
    <property type="molecule type" value="Genomic_DNA"/>
</dbReference>
<dbReference type="SUPFAM" id="SSF53474">
    <property type="entry name" value="alpha/beta-Hydrolases"/>
    <property type="match status" value="1"/>
</dbReference>
<feature type="coiled-coil region" evidence="2">
    <location>
        <begin position="403"/>
        <end position="453"/>
    </location>
</feature>
<sequence>MISTALGIPLDDTVIRSLATTSNQWESPPSKIVTLQLNSIPGWLQDDSRERQEWEISFPEAPGGRLILDAHFEGLTALNDVDRELHHTDCIAISGLASHPFGSWQPHGYDKSFMWIRDEVPRSIPGTRMILYGYNSHLVGSQSFQSINDIALGLIHQLETGGWNLSTSKPIVFLAHSLGGIVLKDAIVQIADREIVASMLDRVRGAIMFGVPNLGMYQSHLIAMTQGQSNEMLVQDLSRANGNAYLRHLNTRFDGLSFIKKSQIYWAYETKESTIAALDYRMEQIESPFQETFKWIFEMSLFCKWLQEGSGLFWINGKPGSGKSILMKYIYSSKLTWELLHDWRRSTQKVREITAGFFFHYRGTPLQKSFEGILRSVLLQILDPYFDAFQKRWEKFPYLQEKERKATMDIENLTEESQNQEKSFASESFRKLIRKKEAEIISYRKEMEILATDFISASTAPETIFISQVASNYYHCTEGRIDRLEKTLSLLLDQDIIQMDIVLFFDALDEFDGHIDMIITRSSGIFLWVKLAVREVLAAASSASENPSLNDLEQIFLQLPDDLHSFYELIIERITQTNRRKTYALLELIIHQQTPLPVGGLWVAVMLSSQLAHEKELVYHAEQSELTTGHSQLDFIESIPRKELQNYTNLPSDVNRAAAADVLSFASKSGLALCLRDWIEKNVEELVHNKGVPMPALQELVALALDHGQGPNIAVNVPSYDKDRCDTASPIHLAPPALAEKLVQFGADPNARDSSNKTPLDWVLKSTYSPTAIKTPMSLYEWRHQMIEILIKAGAKISPQQYTTLARWLKEFERRGLDIVTLRDALKAEYVNTPEIEANNLPTPEIEANNLPVRRKLRHKLVKFLKGS</sequence>
<dbReference type="Proteomes" id="UP000696573">
    <property type="component" value="Unassembled WGS sequence"/>
</dbReference>
<dbReference type="AlphaFoldDB" id="A0A9N9VLN8"/>